<sequence length="21" mass="2322">MSGDLVIQRVDPVLKAHLDSK</sequence>
<reference evidence="1 2" key="1">
    <citation type="journal article" date="2018" name="PLoS ONE">
        <title>The draft genome of Kipferlia bialata reveals reductive genome evolution in fornicate parasites.</title>
        <authorList>
            <person name="Tanifuji G."/>
            <person name="Takabayashi S."/>
            <person name="Kume K."/>
            <person name="Takagi M."/>
            <person name="Nakayama T."/>
            <person name="Kamikawa R."/>
            <person name="Inagaki Y."/>
            <person name="Hashimoto T."/>
        </authorList>
    </citation>
    <scope>NUCLEOTIDE SEQUENCE [LARGE SCALE GENOMIC DNA]</scope>
    <source>
        <strain evidence="1">NY0173</strain>
    </source>
</reference>
<dbReference type="EMBL" id="BDIP01005181">
    <property type="protein sequence ID" value="GCA63821.1"/>
    <property type="molecule type" value="Genomic_DNA"/>
</dbReference>
<evidence type="ECO:0000313" key="1">
    <source>
        <dbReference type="EMBL" id="GCA63821.1"/>
    </source>
</evidence>
<dbReference type="Proteomes" id="UP000265618">
    <property type="component" value="Unassembled WGS sequence"/>
</dbReference>
<gene>
    <name evidence="1" type="ORF">KIPB_012065</name>
</gene>
<comment type="caution">
    <text evidence="1">The sequence shown here is derived from an EMBL/GenBank/DDBJ whole genome shotgun (WGS) entry which is preliminary data.</text>
</comment>
<feature type="non-terminal residue" evidence="1">
    <location>
        <position position="21"/>
    </location>
</feature>
<organism evidence="1 2">
    <name type="scientific">Kipferlia bialata</name>
    <dbReference type="NCBI Taxonomy" id="797122"/>
    <lineage>
        <taxon>Eukaryota</taxon>
        <taxon>Metamonada</taxon>
        <taxon>Carpediemonas-like organisms</taxon>
        <taxon>Kipferlia</taxon>
    </lineage>
</organism>
<evidence type="ECO:0000313" key="2">
    <source>
        <dbReference type="Proteomes" id="UP000265618"/>
    </source>
</evidence>
<proteinExistence type="predicted"/>
<protein>
    <submittedName>
        <fullName evidence="1">Uncharacterized protein</fullName>
    </submittedName>
</protein>
<name>A0A391NQQ3_9EUKA</name>
<dbReference type="AlphaFoldDB" id="A0A391NQQ3"/>
<accession>A0A391NQQ3</accession>
<keyword evidence="2" id="KW-1185">Reference proteome</keyword>